<dbReference type="Pfam" id="PF22491">
    <property type="entry name" value="DUF6988"/>
    <property type="match status" value="1"/>
</dbReference>
<comment type="caution">
    <text evidence="1">The sequence shown here is derived from an EMBL/GenBank/DDBJ whole genome shotgun (WGS) entry which is preliminary data.</text>
</comment>
<dbReference type="PATRIC" id="fig|1217712.3.peg.1886"/>
<dbReference type="InterPro" id="IPR054257">
    <property type="entry name" value="DUF6988"/>
</dbReference>
<accession>N8UXH5</accession>
<reference evidence="1 2" key="1">
    <citation type="submission" date="2013-02" db="EMBL/GenBank/DDBJ databases">
        <title>The Genome Sequence of Acinetobacter sp. NIPH 758.</title>
        <authorList>
            <consortium name="The Broad Institute Genome Sequencing Platform"/>
            <consortium name="The Broad Institute Genome Sequencing Center for Infectious Disease"/>
            <person name="Cerqueira G."/>
            <person name="Feldgarden M."/>
            <person name="Courvalin P."/>
            <person name="Perichon B."/>
            <person name="Grillot-Courvalin C."/>
            <person name="Clermont D."/>
            <person name="Rocha E."/>
            <person name="Yoon E.-J."/>
            <person name="Nemec A."/>
            <person name="Walker B."/>
            <person name="Young S.K."/>
            <person name="Zeng Q."/>
            <person name="Gargeya S."/>
            <person name="Fitzgerald M."/>
            <person name="Haas B."/>
            <person name="Abouelleil A."/>
            <person name="Alvarado L."/>
            <person name="Arachchi H.M."/>
            <person name="Berlin A.M."/>
            <person name="Chapman S.B."/>
            <person name="Dewar J."/>
            <person name="Goldberg J."/>
            <person name="Griggs A."/>
            <person name="Gujja S."/>
            <person name="Hansen M."/>
            <person name="Howarth C."/>
            <person name="Imamovic A."/>
            <person name="Larimer J."/>
            <person name="McCowan C."/>
            <person name="Murphy C."/>
            <person name="Neiman D."/>
            <person name="Pearson M."/>
            <person name="Priest M."/>
            <person name="Roberts A."/>
            <person name="Saif S."/>
            <person name="Shea T."/>
            <person name="Sisk P."/>
            <person name="Sykes S."/>
            <person name="Wortman J."/>
            <person name="Nusbaum C."/>
            <person name="Birren B."/>
        </authorList>
    </citation>
    <scope>NUCLEOTIDE SEQUENCE [LARGE SCALE GENOMIC DNA]</scope>
    <source>
        <strain evidence="1 2">NIPH 758</strain>
    </source>
</reference>
<organism evidence="1 2">
    <name type="scientific">Acinetobacter vivianii</name>
    <dbReference type="NCBI Taxonomy" id="1776742"/>
    <lineage>
        <taxon>Bacteria</taxon>
        <taxon>Pseudomonadati</taxon>
        <taxon>Pseudomonadota</taxon>
        <taxon>Gammaproteobacteria</taxon>
        <taxon>Moraxellales</taxon>
        <taxon>Moraxellaceae</taxon>
        <taxon>Acinetobacter</taxon>
    </lineage>
</organism>
<dbReference type="RefSeq" id="WP_004771350.1">
    <property type="nucleotide sequence ID" value="NZ_KB849357.1"/>
</dbReference>
<sequence>MNKTVLFTESLKMLQEIKYEISKSNLMDCGPRLELVEQCINISIEHSIGVNLLLSTDLTMQGMVLLRAQFEAVVRAYWLMFIAENSEISVLNFSWTLEEQYLNPKIPMAHDMLELLLKANLDAHGIILQLKEFKEINLKVLHSFVHTGKHAFTRQQIGFDENLVIQLMRISNNLTSTAAQLLLYHSVPNNQKFISSITYKYKSCFTLLNS</sequence>
<dbReference type="HOGENOM" id="CLU_102873_0_0_6"/>
<dbReference type="Proteomes" id="UP000013049">
    <property type="component" value="Unassembled WGS sequence"/>
</dbReference>
<protein>
    <submittedName>
        <fullName evidence="1">Uncharacterized protein</fullName>
    </submittedName>
</protein>
<gene>
    <name evidence="1" type="ORF">F971_01967</name>
</gene>
<evidence type="ECO:0000313" key="2">
    <source>
        <dbReference type="Proteomes" id="UP000013049"/>
    </source>
</evidence>
<dbReference type="AlphaFoldDB" id="N8UXH5"/>
<evidence type="ECO:0000313" key="1">
    <source>
        <dbReference type="EMBL" id="ENU92080.1"/>
    </source>
</evidence>
<proteinExistence type="predicted"/>
<dbReference type="eggNOG" id="ENOG50313IZ">
    <property type="taxonomic scope" value="Bacteria"/>
</dbReference>
<name>N8UXH5_9GAMM</name>
<dbReference type="EMBL" id="APPC01000017">
    <property type="protein sequence ID" value="ENU92080.1"/>
    <property type="molecule type" value="Genomic_DNA"/>
</dbReference>